<evidence type="ECO:0000259" key="6">
    <source>
        <dbReference type="Pfam" id="PF01494"/>
    </source>
</evidence>
<dbReference type="GO" id="GO:0004497">
    <property type="term" value="F:monooxygenase activity"/>
    <property type="evidence" value="ECO:0007669"/>
    <property type="project" value="UniProtKB-KW"/>
</dbReference>
<keyword evidence="5 7" id="KW-0503">Monooxygenase</keyword>
<dbReference type="InterPro" id="IPR036188">
    <property type="entry name" value="FAD/NAD-bd_sf"/>
</dbReference>
<dbReference type="PANTHER" id="PTHR13789">
    <property type="entry name" value="MONOOXYGENASE"/>
    <property type="match status" value="1"/>
</dbReference>
<dbReference type="GO" id="GO:0071949">
    <property type="term" value="F:FAD binding"/>
    <property type="evidence" value="ECO:0007669"/>
    <property type="project" value="InterPro"/>
</dbReference>
<dbReference type="Gene3D" id="3.50.50.60">
    <property type="entry name" value="FAD/NAD(P)-binding domain"/>
    <property type="match status" value="1"/>
</dbReference>
<keyword evidence="4" id="KW-0560">Oxidoreductase</keyword>
<dbReference type="EMBL" id="RPFW01000008">
    <property type="protein sequence ID" value="TVZ00821.1"/>
    <property type="molecule type" value="Genomic_DNA"/>
</dbReference>
<dbReference type="PRINTS" id="PR00420">
    <property type="entry name" value="RNGMNOXGNASE"/>
</dbReference>
<evidence type="ECO:0000313" key="7">
    <source>
        <dbReference type="EMBL" id="TVZ00821.1"/>
    </source>
</evidence>
<evidence type="ECO:0000256" key="3">
    <source>
        <dbReference type="ARBA" id="ARBA00022827"/>
    </source>
</evidence>
<dbReference type="SUPFAM" id="SSF51905">
    <property type="entry name" value="FAD/NAD(P)-binding domain"/>
    <property type="match status" value="1"/>
</dbReference>
<name>A0A6P2BQU8_9ACTN</name>
<keyword evidence="3" id="KW-0274">FAD</keyword>
<dbReference type="OrthoDB" id="9782160at2"/>
<dbReference type="PROSITE" id="PS51257">
    <property type="entry name" value="PROKAR_LIPOPROTEIN"/>
    <property type="match status" value="1"/>
</dbReference>
<dbReference type="PANTHER" id="PTHR13789:SF318">
    <property type="entry name" value="GERANYLGERANYL DIPHOSPHATE REDUCTASE"/>
    <property type="match status" value="1"/>
</dbReference>
<dbReference type="AlphaFoldDB" id="A0A6P2BQU8"/>
<gene>
    <name evidence="7" type="ORF">EAS64_36330</name>
</gene>
<evidence type="ECO:0000256" key="5">
    <source>
        <dbReference type="ARBA" id="ARBA00023033"/>
    </source>
</evidence>
<organism evidence="7 8">
    <name type="scientific">Trebonia kvetii</name>
    <dbReference type="NCBI Taxonomy" id="2480626"/>
    <lineage>
        <taxon>Bacteria</taxon>
        <taxon>Bacillati</taxon>
        <taxon>Actinomycetota</taxon>
        <taxon>Actinomycetes</taxon>
        <taxon>Streptosporangiales</taxon>
        <taxon>Treboniaceae</taxon>
        <taxon>Trebonia</taxon>
    </lineage>
</organism>
<proteinExistence type="predicted"/>
<feature type="domain" description="FAD-binding" evidence="6">
    <location>
        <begin position="2"/>
        <end position="343"/>
    </location>
</feature>
<comment type="cofactor">
    <cofactor evidence="1">
        <name>FAD</name>
        <dbReference type="ChEBI" id="CHEBI:57692"/>
    </cofactor>
</comment>
<evidence type="ECO:0000256" key="1">
    <source>
        <dbReference type="ARBA" id="ARBA00001974"/>
    </source>
</evidence>
<comment type="caution">
    <text evidence="7">The sequence shown here is derived from an EMBL/GenBank/DDBJ whole genome shotgun (WGS) entry which is preliminary data.</text>
</comment>
<keyword evidence="2" id="KW-0285">Flavoprotein</keyword>
<keyword evidence="8" id="KW-1185">Reference proteome</keyword>
<evidence type="ECO:0000313" key="8">
    <source>
        <dbReference type="Proteomes" id="UP000460272"/>
    </source>
</evidence>
<dbReference type="RefSeq" id="WP_145860594.1">
    <property type="nucleotide sequence ID" value="NZ_RPFW01000008.1"/>
</dbReference>
<dbReference type="Proteomes" id="UP000460272">
    <property type="component" value="Unassembled WGS sequence"/>
</dbReference>
<sequence length="400" mass="42792">MTRVAIIGGGIGGLTAACALLRAGADVSVYEAAGELKEIGAGVALHPNAMRVLRFIGVEDEVRKVAGRTEFAVTRDGIGGRVISRTSRAAQVAAHGIEPATVHRADLLDVLAAALPPGLVSLGKRCLSAGTEGDLAVARFADGTAAEADVIIGADGIHSAVRTSLFGPDAPRFTGKICYRSVIPTAAIRDGAELFAAANGQWLGPHGTIVLYPLRGEDLINVVCHYDDDSYRHESWVTECSRDEVLERYAAWHESLLRLFAAGQTWYKWALYDRDPIPAWTSGRVTLLGDAAHPMLPYLGQGACQALEDGAVLSNAMAASPGDPVAALAAYERVRRPRASRVVLTARARGVSNHLPSRWAAFRRDVAISVRKRLNRRDLDGRGGQWLADYDATSREALTR</sequence>
<dbReference type="InterPro" id="IPR002938">
    <property type="entry name" value="FAD-bd"/>
</dbReference>
<evidence type="ECO:0000256" key="2">
    <source>
        <dbReference type="ARBA" id="ARBA00022630"/>
    </source>
</evidence>
<protein>
    <submittedName>
        <fullName evidence="7">Salicylate 1-monooxygenase</fullName>
    </submittedName>
</protein>
<dbReference type="SUPFAM" id="SSF54373">
    <property type="entry name" value="FAD-linked reductases, C-terminal domain"/>
    <property type="match status" value="1"/>
</dbReference>
<dbReference type="InterPro" id="IPR050493">
    <property type="entry name" value="FAD-dep_Monooxygenase_BioMet"/>
</dbReference>
<dbReference type="Pfam" id="PF01494">
    <property type="entry name" value="FAD_binding_3"/>
    <property type="match status" value="1"/>
</dbReference>
<reference evidence="7 8" key="1">
    <citation type="submission" date="2018-11" db="EMBL/GenBank/DDBJ databases">
        <title>Trebonia kvetii gen.nov., sp.nov., a novel acidophilic actinobacterium, and proposal of the new actinobacterial family Treboniaceae fam. nov.</title>
        <authorList>
            <person name="Rapoport D."/>
            <person name="Sagova-Mareckova M."/>
            <person name="Sedlacek I."/>
            <person name="Provaznik J."/>
            <person name="Kralova S."/>
            <person name="Pavlinic D."/>
            <person name="Benes V."/>
            <person name="Kopecky J."/>
        </authorList>
    </citation>
    <scope>NUCLEOTIDE SEQUENCE [LARGE SCALE GENOMIC DNA]</scope>
    <source>
        <strain evidence="7 8">15Tr583</strain>
    </source>
</reference>
<accession>A0A6P2BQU8</accession>
<evidence type="ECO:0000256" key="4">
    <source>
        <dbReference type="ARBA" id="ARBA00023002"/>
    </source>
</evidence>